<keyword evidence="4" id="KW-0805">Transcription regulation</keyword>
<sequence>MLVAIVQNYGAAAVLDPDGDSLFEQWVRSCMVERQRPKAPEQLLRLGVWQVNTNRHAIFNGAATYDNTDEADTLMEPQLPALAYLTSYCIYTAWNSLSEDSDGEPVAKTPRLCDSLEESKPLDKLISSLSQLLNMFEGGIQEGTITQQTYFVFYLIKSLVEVKISSVNSVLTVIPPTLITYLLKTLPELFSCPLLLHVHDVCTTSGRINMARDLVTSPIKGNVRSPSPLKDSKASSPRTAITPRKNGSPRTAKACNGEVKICNSRPKTCNSETRSRAAEAKPTPPPMMQRSSTFLKEEPTVMGKIM</sequence>
<feature type="region of interest" description="Disordered" evidence="9">
    <location>
        <begin position="265"/>
        <end position="292"/>
    </location>
</feature>
<evidence type="ECO:0000256" key="4">
    <source>
        <dbReference type="ARBA" id="ARBA00023015"/>
    </source>
</evidence>
<name>A0ABQ9JZH0_9CUCU</name>
<comment type="similarity">
    <text evidence="2">Belongs to the Mediator complex subunit 24 family.</text>
</comment>
<evidence type="ECO:0000256" key="3">
    <source>
        <dbReference type="ARBA" id="ARBA00019693"/>
    </source>
</evidence>
<reference evidence="10" key="1">
    <citation type="journal article" date="2023" name="Insect Mol. Biol.">
        <title>Genome sequencing provides insights into the evolution of gene families encoding plant cell wall-degrading enzymes in longhorned beetles.</title>
        <authorList>
            <person name="Shin N.R."/>
            <person name="Okamura Y."/>
            <person name="Kirsch R."/>
            <person name="Pauchet Y."/>
        </authorList>
    </citation>
    <scope>NUCLEOTIDE SEQUENCE</scope>
    <source>
        <strain evidence="10">MMC_N1</strain>
    </source>
</reference>
<dbReference type="PANTHER" id="PTHR12898">
    <property type="entry name" value="MEDIATOR OF RNA POLYMERASE II TRANSCRIPTION SUBUNIT 24"/>
    <property type="match status" value="1"/>
</dbReference>
<dbReference type="Proteomes" id="UP001162164">
    <property type="component" value="Unassembled WGS sequence"/>
</dbReference>
<comment type="caution">
    <text evidence="10">The sequence shown here is derived from an EMBL/GenBank/DDBJ whole genome shotgun (WGS) entry which is preliminary data.</text>
</comment>
<evidence type="ECO:0000256" key="9">
    <source>
        <dbReference type="SAM" id="MobiDB-lite"/>
    </source>
</evidence>
<evidence type="ECO:0000256" key="2">
    <source>
        <dbReference type="ARBA" id="ARBA00007864"/>
    </source>
</evidence>
<evidence type="ECO:0000256" key="5">
    <source>
        <dbReference type="ARBA" id="ARBA00023159"/>
    </source>
</evidence>
<keyword evidence="6" id="KW-0804">Transcription</keyword>
<keyword evidence="5" id="KW-0010">Activator</keyword>
<keyword evidence="7" id="KW-0539">Nucleus</keyword>
<dbReference type="InterPro" id="IPR021429">
    <property type="entry name" value="Mediator_Med24"/>
</dbReference>
<organism evidence="10 11">
    <name type="scientific">Molorchus minor</name>
    <dbReference type="NCBI Taxonomy" id="1323400"/>
    <lineage>
        <taxon>Eukaryota</taxon>
        <taxon>Metazoa</taxon>
        <taxon>Ecdysozoa</taxon>
        <taxon>Arthropoda</taxon>
        <taxon>Hexapoda</taxon>
        <taxon>Insecta</taxon>
        <taxon>Pterygota</taxon>
        <taxon>Neoptera</taxon>
        <taxon>Endopterygota</taxon>
        <taxon>Coleoptera</taxon>
        <taxon>Polyphaga</taxon>
        <taxon>Cucujiformia</taxon>
        <taxon>Chrysomeloidea</taxon>
        <taxon>Cerambycidae</taxon>
        <taxon>Lamiinae</taxon>
        <taxon>Monochamini</taxon>
        <taxon>Molorchus</taxon>
    </lineage>
</organism>
<accession>A0ABQ9JZH0</accession>
<feature type="region of interest" description="Disordered" evidence="9">
    <location>
        <begin position="219"/>
        <end position="252"/>
    </location>
</feature>
<evidence type="ECO:0000256" key="7">
    <source>
        <dbReference type="ARBA" id="ARBA00023242"/>
    </source>
</evidence>
<evidence type="ECO:0000313" key="10">
    <source>
        <dbReference type="EMBL" id="KAJ8983733.1"/>
    </source>
</evidence>
<keyword evidence="11" id="KW-1185">Reference proteome</keyword>
<dbReference type="Pfam" id="PF11277">
    <property type="entry name" value="Med24_N"/>
    <property type="match status" value="2"/>
</dbReference>
<evidence type="ECO:0000256" key="6">
    <source>
        <dbReference type="ARBA" id="ARBA00023163"/>
    </source>
</evidence>
<dbReference type="PANTHER" id="PTHR12898:SF1">
    <property type="entry name" value="MEDIATOR OF RNA POLYMERASE II TRANSCRIPTION SUBUNIT 24"/>
    <property type="match status" value="1"/>
</dbReference>
<proteinExistence type="inferred from homology"/>
<gene>
    <name evidence="10" type="ORF">NQ317_007256</name>
</gene>
<evidence type="ECO:0000256" key="8">
    <source>
        <dbReference type="ARBA" id="ARBA00031960"/>
    </source>
</evidence>
<evidence type="ECO:0000313" key="11">
    <source>
        <dbReference type="Proteomes" id="UP001162164"/>
    </source>
</evidence>
<comment type="subcellular location">
    <subcellularLocation>
        <location evidence="1">Nucleus</location>
    </subcellularLocation>
</comment>
<dbReference type="EMBL" id="JAPWTJ010000064">
    <property type="protein sequence ID" value="KAJ8983733.1"/>
    <property type="molecule type" value="Genomic_DNA"/>
</dbReference>
<evidence type="ECO:0000256" key="1">
    <source>
        <dbReference type="ARBA" id="ARBA00004123"/>
    </source>
</evidence>
<protein>
    <recommendedName>
        <fullName evidence="3">Mediator of RNA polymerase II transcription subunit 24</fullName>
    </recommendedName>
    <alternativeName>
        <fullName evidence="8">Mediator complex subunit 24</fullName>
    </alternativeName>
</protein>